<evidence type="ECO:0000313" key="1">
    <source>
        <dbReference type="EMBL" id="MCA9302022.1"/>
    </source>
</evidence>
<reference evidence="1" key="1">
    <citation type="submission" date="2020-04" db="EMBL/GenBank/DDBJ databases">
        <authorList>
            <person name="Zhang T."/>
        </authorList>
    </citation>
    <scope>NUCLEOTIDE SEQUENCE</scope>
    <source>
        <strain evidence="1">HKST-UBA80</strain>
    </source>
</reference>
<sequence>MTDEQLKRLVLAIIKKQTQIIGENLALERAVNTGLIQISSKDARNLTIEQIHFSGADNEVVTRLIESYREIFGQASVDVCVNILRENFPNDFRTVIPQTLLV</sequence>
<protein>
    <submittedName>
        <fullName evidence="1">Uncharacterized protein</fullName>
    </submittedName>
</protein>
<name>A0A955E0F3_UNCKA</name>
<gene>
    <name evidence="1" type="ORF">KDA10_01480</name>
</gene>
<dbReference type="EMBL" id="JAGQNY010000005">
    <property type="protein sequence ID" value="MCA9302022.1"/>
    <property type="molecule type" value="Genomic_DNA"/>
</dbReference>
<dbReference type="AlphaFoldDB" id="A0A955E0F3"/>
<reference evidence="1" key="2">
    <citation type="journal article" date="2021" name="Microbiome">
        <title>Successional dynamics and alternative stable states in a saline activated sludge microbial community over 9 years.</title>
        <authorList>
            <person name="Wang Y."/>
            <person name="Ye J."/>
            <person name="Ju F."/>
            <person name="Liu L."/>
            <person name="Boyd J.A."/>
            <person name="Deng Y."/>
            <person name="Parks D.H."/>
            <person name="Jiang X."/>
            <person name="Yin X."/>
            <person name="Woodcroft B.J."/>
            <person name="Tyson G.W."/>
            <person name="Hugenholtz P."/>
            <person name="Polz M.F."/>
            <person name="Zhang T."/>
        </authorList>
    </citation>
    <scope>NUCLEOTIDE SEQUENCE</scope>
    <source>
        <strain evidence="1">HKST-UBA80</strain>
    </source>
</reference>
<dbReference type="Proteomes" id="UP000714817">
    <property type="component" value="Unassembled WGS sequence"/>
</dbReference>
<comment type="caution">
    <text evidence="1">The sequence shown here is derived from an EMBL/GenBank/DDBJ whole genome shotgun (WGS) entry which is preliminary data.</text>
</comment>
<accession>A0A955E0F3</accession>
<proteinExistence type="predicted"/>
<organism evidence="1 2">
    <name type="scientific">candidate division WWE3 bacterium</name>
    <dbReference type="NCBI Taxonomy" id="2053526"/>
    <lineage>
        <taxon>Bacteria</taxon>
        <taxon>Katanobacteria</taxon>
    </lineage>
</organism>
<evidence type="ECO:0000313" key="2">
    <source>
        <dbReference type="Proteomes" id="UP000714817"/>
    </source>
</evidence>